<keyword evidence="3" id="KW-1185">Reference proteome</keyword>
<organism evidence="2 3">
    <name type="scientific">Pleurodeles waltl</name>
    <name type="common">Iberian ribbed newt</name>
    <dbReference type="NCBI Taxonomy" id="8319"/>
    <lineage>
        <taxon>Eukaryota</taxon>
        <taxon>Metazoa</taxon>
        <taxon>Chordata</taxon>
        <taxon>Craniata</taxon>
        <taxon>Vertebrata</taxon>
        <taxon>Euteleostomi</taxon>
        <taxon>Amphibia</taxon>
        <taxon>Batrachia</taxon>
        <taxon>Caudata</taxon>
        <taxon>Salamandroidea</taxon>
        <taxon>Salamandridae</taxon>
        <taxon>Pleurodelinae</taxon>
        <taxon>Pleurodeles</taxon>
    </lineage>
</organism>
<evidence type="ECO:0000313" key="3">
    <source>
        <dbReference type="Proteomes" id="UP001066276"/>
    </source>
</evidence>
<dbReference type="Proteomes" id="UP001066276">
    <property type="component" value="Chromosome 11"/>
</dbReference>
<feature type="region of interest" description="Disordered" evidence="1">
    <location>
        <begin position="109"/>
        <end position="129"/>
    </location>
</feature>
<comment type="caution">
    <text evidence="2">The sequence shown here is derived from an EMBL/GenBank/DDBJ whole genome shotgun (WGS) entry which is preliminary data.</text>
</comment>
<evidence type="ECO:0000256" key="1">
    <source>
        <dbReference type="SAM" id="MobiDB-lite"/>
    </source>
</evidence>
<proteinExistence type="predicted"/>
<reference evidence="2" key="1">
    <citation type="journal article" date="2022" name="bioRxiv">
        <title>Sequencing and chromosome-scale assembly of the giantPleurodeles waltlgenome.</title>
        <authorList>
            <person name="Brown T."/>
            <person name="Elewa A."/>
            <person name="Iarovenko S."/>
            <person name="Subramanian E."/>
            <person name="Araus A.J."/>
            <person name="Petzold A."/>
            <person name="Susuki M."/>
            <person name="Suzuki K.-i.T."/>
            <person name="Hayashi T."/>
            <person name="Toyoda A."/>
            <person name="Oliveira C."/>
            <person name="Osipova E."/>
            <person name="Leigh N.D."/>
            <person name="Simon A."/>
            <person name="Yun M.H."/>
        </authorList>
    </citation>
    <scope>NUCLEOTIDE SEQUENCE</scope>
    <source>
        <strain evidence="2">20211129_DDA</strain>
        <tissue evidence="2">Liver</tissue>
    </source>
</reference>
<evidence type="ECO:0000313" key="2">
    <source>
        <dbReference type="EMBL" id="KAJ1087779.1"/>
    </source>
</evidence>
<dbReference type="AlphaFoldDB" id="A0AAV7LB54"/>
<name>A0AAV7LB54_PLEWA</name>
<gene>
    <name evidence="2" type="ORF">NDU88_000942</name>
</gene>
<sequence length="129" mass="15030">MSRARDRELETLGVERTVEAVAATSQRSIFLIKELILTHTCSLAYYKYFWRRGDRCIRPIFLVETKQEVQLILVTSPILVFKKKLKQLLWIFLSNTAISWNKEDNVVLPRPRDSSLTSRARDTGSREDS</sequence>
<accession>A0AAV7LB54</accession>
<dbReference type="EMBL" id="JANPWB010000015">
    <property type="protein sequence ID" value="KAJ1087779.1"/>
    <property type="molecule type" value="Genomic_DNA"/>
</dbReference>
<protein>
    <submittedName>
        <fullName evidence="2">Uncharacterized protein</fullName>
    </submittedName>
</protein>